<reference evidence="2" key="1">
    <citation type="submission" date="2021-01" db="EMBL/GenBank/DDBJ databases">
        <title>Whole genome shotgun sequence of Actinoplanes tereljensis NBRC 105297.</title>
        <authorList>
            <person name="Komaki H."/>
            <person name="Tamura T."/>
        </authorList>
    </citation>
    <scope>NUCLEOTIDE SEQUENCE</scope>
    <source>
        <strain evidence="2">NBRC 105297</strain>
    </source>
</reference>
<protein>
    <submittedName>
        <fullName evidence="2">Uncharacterized protein</fullName>
    </submittedName>
</protein>
<dbReference type="AlphaFoldDB" id="A0A919NUG1"/>
<keyword evidence="1" id="KW-0472">Membrane</keyword>
<keyword evidence="3" id="KW-1185">Reference proteome</keyword>
<keyword evidence="1" id="KW-1133">Transmembrane helix</keyword>
<feature type="transmembrane region" description="Helical" evidence="1">
    <location>
        <begin position="54"/>
        <end position="75"/>
    </location>
</feature>
<organism evidence="2 3">
    <name type="scientific">Paractinoplanes tereljensis</name>
    <dbReference type="NCBI Taxonomy" id="571912"/>
    <lineage>
        <taxon>Bacteria</taxon>
        <taxon>Bacillati</taxon>
        <taxon>Actinomycetota</taxon>
        <taxon>Actinomycetes</taxon>
        <taxon>Micromonosporales</taxon>
        <taxon>Micromonosporaceae</taxon>
        <taxon>Paractinoplanes</taxon>
    </lineage>
</organism>
<keyword evidence="1" id="KW-0812">Transmembrane</keyword>
<feature type="transmembrane region" description="Helical" evidence="1">
    <location>
        <begin position="87"/>
        <end position="108"/>
    </location>
</feature>
<comment type="caution">
    <text evidence="2">The sequence shown here is derived from an EMBL/GenBank/DDBJ whole genome shotgun (WGS) entry which is preliminary data.</text>
</comment>
<proteinExistence type="predicted"/>
<dbReference type="RefSeq" id="WP_239147847.1">
    <property type="nucleotide sequence ID" value="NZ_BOMY01000041.1"/>
</dbReference>
<evidence type="ECO:0000313" key="3">
    <source>
        <dbReference type="Proteomes" id="UP000623608"/>
    </source>
</evidence>
<dbReference type="Proteomes" id="UP000623608">
    <property type="component" value="Unassembled WGS sequence"/>
</dbReference>
<sequence length="110" mass="11483">MTRLAGFWALLGGGVLVAVLTVALQPVVSQQDCSNYGASGNASAFADPAWDLRFPLVLLGWVALVVLEQALPFTWRRRRPAEVAGRAAAAVLAATTVGCCLGLTLGTVCR</sequence>
<evidence type="ECO:0000313" key="2">
    <source>
        <dbReference type="EMBL" id="GIF23712.1"/>
    </source>
</evidence>
<gene>
    <name evidence="2" type="ORF">Ate02nite_64420</name>
</gene>
<name>A0A919NUG1_9ACTN</name>
<accession>A0A919NUG1</accession>
<dbReference type="EMBL" id="BOMY01000041">
    <property type="protein sequence ID" value="GIF23712.1"/>
    <property type="molecule type" value="Genomic_DNA"/>
</dbReference>
<evidence type="ECO:0000256" key="1">
    <source>
        <dbReference type="SAM" id="Phobius"/>
    </source>
</evidence>